<sequence>MTECAPQDAGLRQLRASLERLSWPAERQLSHLQSLQVDVDELALEFDDAFRLVCGKVTKGRLPRLAVEATQPIDDILDRMANAGAEIWRSDALEDSPEWAELRAQSSQALEALEPLVG</sequence>
<reference evidence="1 2" key="1">
    <citation type="submission" date="2018-05" db="EMBL/GenBank/DDBJ databases">
        <title>Complete genome sequence of sponge-derived Streptomyces sp. HNM0039.</title>
        <authorList>
            <person name="Huang X."/>
            <person name="Zhou S."/>
        </authorList>
    </citation>
    <scope>NUCLEOTIDE SEQUENCE [LARGE SCALE GENOMIC DNA]</scope>
    <source>
        <strain evidence="1 2">HNM0039</strain>
    </source>
</reference>
<dbReference type="KEGG" id="stir:DDW44_12965"/>
<dbReference type="AlphaFoldDB" id="A0A2S1ST77"/>
<gene>
    <name evidence="1" type="ORF">DDW44_12965</name>
</gene>
<protein>
    <submittedName>
        <fullName evidence="1">Uncharacterized protein</fullName>
    </submittedName>
</protein>
<organism evidence="1 2">
    <name type="scientific">Streptomyces tirandamycinicus</name>
    <dbReference type="NCBI Taxonomy" id="2174846"/>
    <lineage>
        <taxon>Bacteria</taxon>
        <taxon>Bacillati</taxon>
        <taxon>Actinomycetota</taxon>
        <taxon>Actinomycetes</taxon>
        <taxon>Kitasatosporales</taxon>
        <taxon>Streptomycetaceae</taxon>
        <taxon>Streptomyces</taxon>
    </lineage>
</organism>
<dbReference type="Proteomes" id="UP000244900">
    <property type="component" value="Chromosome"/>
</dbReference>
<dbReference type="RefSeq" id="WP_108906522.1">
    <property type="nucleotide sequence ID" value="NZ_CP029188.1"/>
</dbReference>
<evidence type="ECO:0000313" key="1">
    <source>
        <dbReference type="EMBL" id="AWI29594.1"/>
    </source>
</evidence>
<dbReference type="EMBL" id="CP029188">
    <property type="protein sequence ID" value="AWI29594.1"/>
    <property type="molecule type" value="Genomic_DNA"/>
</dbReference>
<name>A0A2S1ST77_9ACTN</name>
<proteinExistence type="predicted"/>
<keyword evidence="2" id="KW-1185">Reference proteome</keyword>
<dbReference type="OrthoDB" id="3537207at2"/>
<evidence type="ECO:0000313" key="2">
    <source>
        <dbReference type="Proteomes" id="UP000244900"/>
    </source>
</evidence>
<accession>A0A2S1ST77</accession>